<sequence>MPKGRRPARAAWLFRDKPAVALAANNNTFGRFSVSIKYDEIKAEGSITIQHVVHLEGFQSEQTLDLVLRPESIVACDLLLDSHKLPPEVLNLIPTKFRDFESVVDDAHPRFGQRFAAFSHLCQATGLQIYLGKDQVQPEHLIRLERFTSAIAHRHLRANPIDLRSLGGGGGKQETIWENIHPPLLEDGQAELGSTRKRCRSDSGSQQLQSGEPSTKIQRFLWGIPPGSPTEVNTPSSRHITLSPAADQSTSHGHREGNNPGPQACTGRSPSLKHTMEQRPGSRAGTPLPAYPVGSDNMHTPSQKASISPWGSSVDIKPTFLPPRAPEWSTPSPAVAPELTKALGGILQQILPQVIEGAFSSILGPLIDARLETLVNHKMEALVRERLPQLTHNALQQNMDRFIDELQDGHKRAEIEIGETVDEAKIELNDTRDQGIDEIETWAQGRLGDFEGEVDLVAVAAIESLEEKTNALKERLDRKFRGRCRELRRVHGSARRRSI</sequence>
<proteinExistence type="predicted"/>
<dbReference type="EMBL" id="KL584751">
    <property type="protein sequence ID" value="KEQ98962.1"/>
    <property type="molecule type" value="Genomic_DNA"/>
</dbReference>
<name>A0A074YXQ0_AURSE</name>
<protein>
    <submittedName>
        <fullName evidence="2">Uncharacterized protein</fullName>
    </submittedName>
</protein>
<dbReference type="Proteomes" id="UP000030641">
    <property type="component" value="Unassembled WGS sequence"/>
</dbReference>
<feature type="compositionally biased region" description="Polar residues" evidence="1">
    <location>
        <begin position="202"/>
        <end position="217"/>
    </location>
</feature>
<evidence type="ECO:0000256" key="1">
    <source>
        <dbReference type="SAM" id="MobiDB-lite"/>
    </source>
</evidence>
<feature type="region of interest" description="Disordered" evidence="1">
    <location>
        <begin position="192"/>
        <end position="292"/>
    </location>
</feature>
<organism evidence="2 3">
    <name type="scientific">Aureobasidium subglaciale (strain EXF-2481)</name>
    <name type="common">Aureobasidium pullulans var. subglaciale</name>
    <dbReference type="NCBI Taxonomy" id="1043005"/>
    <lineage>
        <taxon>Eukaryota</taxon>
        <taxon>Fungi</taxon>
        <taxon>Dikarya</taxon>
        <taxon>Ascomycota</taxon>
        <taxon>Pezizomycotina</taxon>
        <taxon>Dothideomycetes</taxon>
        <taxon>Dothideomycetidae</taxon>
        <taxon>Dothideales</taxon>
        <taxon>Saccotheciaceae</taxon>
        <taxon>Aureobasidium</taxon>
    </lineage>
</organism>
<keyword evidence="3" id="KW-1185">Reference proteome</keyword>
<reference evidence="2 3" key="1">
    <citation type="journal article" date="2014" name="BMC Genomics">
        <title>Genome sequencing of four Aureobasidium pullulans varieties: biotechnological potential, stress tolerance, and description of new species.</title>
        <authorList>
            <person name="Gostin Ar C."/>
            <person name="Ohm R.A."/>
            <person name="Kogej T."/>
            <person name="Sonjak S."/>
            <person name="Turk M."/>
            <person name="Zajc J."/>
            <person name="Zalar P."/>
            <person name="Grube M."/>
            <person name="Sun H."/>
            <person name="Han J."/>
            <person name="Sharma A."/>
            <person name="Chiniquy J."/>
            <person name="Ngan C.Y."/>
            <person name="Lipzen A."/>
            <person name="Barry K."/>
            <person name="Grigoriev I.V."/>
            <person name="Gunde-Cimerman N."/>
        </authorList>
    </citation>
    <scope>NUCLEOTIDE SEQUENCE [LARGE SCALE GENOMIC DNA]</scope>
    <source>
        <strain evidence="2 3">EXF-2481</strain>
    </source>
</reference>
<dbReference type="InParanoid" id="A0A074YXQ0"/>
<dbReference type="HOGENOM" id="CLU_525773_0_0_1"/>
<accession>A0A074YXQ0</accession>
<evidence type="ECO:0000313" key="2">
    <source>
        <dbReference type="EMBL" id="KEQ98962.1"/>
    </source>
</evidence>
<dbReference type="AlphaFoldDB" id="A0A074YXQ0"/>
<dbReference type="RefSeq" id="XP_013347342.1">
    <property type="nucleotide sequence ID" value="XM_013491888.1"/>
</dbReference>
<dbReference type="OrthoDB" id="3891782at2759"/>
<feature type="compositionally biased region" description="Polar residues" evidence="1">
    <location>
        <begin position="230"/>
        <end position="251"/>
    </location>
</feature>
<dbReference type="GeneID" id="25363188"/>
<gene>
    <name evidence="2" type="ORF">AUEXF2481DRAFT_26198</name>
</gene>
<evidence type="ECO:0000313" key="3">
    <source>
        <dbReference type="Proteomes" id="UP000030641"/>
    </source>
</evidence>